<dbReference type="InterPro" id="IPR029058">
    <property type="entry name" value="AB_hydrolase_fold"/>
</dbReference>
<dbReference type="PANTHER" id="PTHR17630:SF44">
    <property type="entry name" value="PROTEIN AIM2"/>
    <property type="match status" value="1"/>
</dbReference>
<dbReference type="PANTHER" id="PTHR17630">
    <property type="entry name" value="DIENELACTONE HYDROLASE"/>
    <property type="match status" value="1"/>
</dbReference>
<gene>
    <name evidence="2" type="ORF">BD410DRAFT_789423</name>
</gene>
<proteinExistence type="predicted"/>
<evidence type="ECO:0000313" key="2">
    <source>
        <dbReference type="EMBL" id="TDL21686.1"/>
    </source>
</evidence>
<reference evidence="2 3" key="1">
    <citation type="submission" date="2018-06" db="EMBL/GenBank/DDBJ databases">
        <title>A transcriptomic atlas of mushroom development highlights an independent origin of complex multicellularity.</title>
        <authorList>
            <consortium name="DOE Joint Genome Institute"/>
            <person name="Krizsan K."/>
            <person name="Almasi E."/>
            <person name="Merenyi Z."/>
            <person name="Sahu N."/>
            <person name="Viragh M."/>
            <person name="Koszo T."/>
            <person name="Mondo S."/>
            <person name="Kiss B."/>
            <person name="Balint B."/>
            <person name="Kues U."/>
            <person name="Barry K."/>
            <person name="Hegedus J.C."/>
            <person name="Henrissat B."/>
            <person name="Johnson J."/>
            <person name="Lipzen A."/>
            <person name="Ohm R."/>
            <person name="Nagy I."/>
            <person name="Pangilinan J."/>
            <person name="Yan J."/>
            <person name="Xiong Y."/>
            <person name="Grigoriev I.V."/>
            <person name="Hibbett D.S."/>
            <person name="Nagy L.G."/>
        </authorList>
    </citation>
    <scope>NUCLEOTIDE SEQUENCE [LARGE SCALE GENOMIC DNA]</scope>
    <source>
        <strain evidence="2 3">SZMC22713</strain>
    </source>
</reference>
<dbReference type="Pfam" id="PF01738">
    <property type="entry name" value="DLH"/>
    <property type="match status" value="1"/>
</dbReference>
<name>A0A4Y7Q330_9AGAM</name>
<dbReference type="Gene3D" id="3.40.50.1820">
    <property type="entry name" value="alpha/beta hydrolase"/>
    <property type="match status" value="1"/>
</dbReference>
<protein>
    <submittedName>
        <fullName evidence="2">Alpha/beta-hydrolase</fullName>
    </submittedName>
</protein>
<feature type="domain" description="Dienelactone hydrolase" evidence="1">
    <location>
        <begin position="57"/>
        <end position="274"/>
    </location>
</feature>
<dbReference type="VEuPathDB" id="FungiDB:BD410DRAFT_789423"/>
<dbReference type="AlphaFoldDB" id="A0A4Y7Q330"/>
<organism evidence="2 3">
    <name type="scientific">Rickenella mellea</name>
    <dbReference type="NCBI Taxonomy" id="50990"/>
    <lineage>
        <taxon>Eukaryota</taxon>
        <taxon>Fungi</taxon>
        <taxon>Dikarya</taxon>
        <taxon>Basidiomycota</taxon>
        <taxon>Agaricomycotina</taxon>
        <taxon>Agaricomycetes</taxon>
        <taxon>Hymenochaetales</taxon>
        <taxon>Rickenellaceae</taxon>
        <taxon>Rickenella</taxon>
    </lineage>
</organism>
<sequence>MHEIAEYVYRTHANIHLPNSFLPTTSADKMSLCKGCISGVRHEGIPEGRIEKIGGYDTYVALPTADYPKDKAVLFFTDVFGAQFVNNQLLADDFARNGFQVYMPDYFHGDGLPANAMNDDKFDRAAWMAKHAPETAKPVVDAVVNALKEKGITRFGTLGYCYGAIFVFSLGIENITHVSVVAHPSRIAVPDDLQKYKAHSQAPLLINSCEVDRAFPQEAQKAADDILGDGKFAPGYERTYWEGCEHGFAVRGDMSNPKVKAGKEGAFKASVEFLLKL</sequence>
<dbReference type="STRING" id="50990.A0A4Y7Q330"/>
<keyword evidence="2" id="KW-0378">Hydrolase</keyword>
<dbReference type="Proteomes" id="UP000294933">
    <property type="component" value="Unassembled WGS sequence"/>
</dbReference>
<evidence type="ECO:0000259" key="1">
    <source>
        <dbReference type="Pfam" id="PF01738"/>
    </source>
</evidence>
<dbReference type="InterPro" id="IPR002925">
    <property type="entry name" value="Dienelactn_hydro"/>
</dbReference>
<dbReference type="EMBL" id="ML170179">
    <property type="protein sequence ID" value="TDL21686.1"/>
    <property type="molecule type" value="Genomic_DNA"/>
</dbReference>
<dbReference type="SUPFAM" id="SSF53474">
    <property type="entry name" value="alpha/beta-Hydrolases"/>
    <property type="match status" value="1"/>
</dbReference>
<dbReference type="OrthoDB" id="17560at2759"/>
<dbReference type="GO" id="GO:0016787">
    <property type="term" value="F:hydrolase activity"/>
    <property type="evidence" value="ECO:0007669"/>
    <property type="project" value="UniProtKB-KW"/>
</dbReference>
<accession>A0A4Y7Q330</accession>
<keyword evidence="3" id="KW-1185">Reference proteome</keyword>
<evidence type="ECO:0000313" key="3">
    <source>
        <dbReference type="Proteomes" id="UP000294933"/>
    </source>
</evidence>